<dbReference type="InterPro" id="IPR052929">
    <property type="entry name" value="RNase_H-like_EbsB-rel"/>
</dbReference>
<dbReference type="EnsemblPlants" id="QL04p064642:mrna">
    <property type="protein sequence ID" value="QL04p064642:mrna"/>
    <property type="gene ID" value="QL04p064642"/>
</dbReference>
<dbReference type="Proteomes" id="UP000594261">
    <property type="component" value="Chromosome 4"/>
</dbReference>
<dbReference type="PANTHER" id="PTHR47074">
    <property type="entry name" value="BNAC02G40300D PROTEIN"/>
    <property type="match status" value="1"/>
</dbReference>
<accession>A0A7N2R3H6</accession>
<dbReference type="GO" id="GO:0004523">
    <property type="term" value="F:RNA-DNA hybrid ribonuclease activity"/>
    <property type="evidence" value="ECO:0007669"/>
    <property type="project" value="InterPro"/>
</dbReference>
<reference evidence="2 3" key="1">
    <citation type="journal article" date="2016" name="G3 (Bethesda)">
        <title>First Draft Assembly and Annotation of the Genome of a California Endemic Oak Quercus lobata Nee (Fagaceae).</title>
        <authorList>
            <person name="Sork V.L."/>
            <person name="Fitz-Gibbon S.T."/>
            <person name="Puiu D."/>
            <person name="Crepeau M."/>
            <person name="Gugger P.F."/>
            <person name="Sherman R."/>
            <person name="Stevens K."/>
            <person name="Langley C.H."/>
            <person name="Pellegrini M."/>
            <person name="Salzberg S.L."/>
        </authorList>
    </citation>
    <scope>NUCLEOTIDE SEQUENCE [LARGE SCALE GENOMIC DNA]</scope>
    <source>
        <strain evidence="2 3">cv. SW786</strain>
    </source>
</reference>
<dbReference type="EMBL" id="LRBV02000004">
    <property type="status" value="NOT_ANNOTATED_CDS"/>
    <property type="molecule type" value="Genomic_DNA"/>
</dbReference>
<dbReference type="InParanoid" id="A0A7N2R3H6"/>
<protein>
    <recommendedName>
        <fullName evidence="1">RNase H type-1 domain-containing protein</fullName>
    </recommendedName>
</protein>
<evidence type="ECO:0000313" key="3">
    <source>
        <dbReference type="Proteomes" id="UP000594261"/>
    </source>
</evidence>
<evidence type="ECO:0000259" key="1">
    <source>
        <dbReference type="Pfam" id="PF13456"/>
    </source>
</evidence>
<dbReference type="CDD" id="cd06222">
    <property type="entry name" value="RNase_H_like"/>
    <property type="match status" value="1"/>
</dbReference>
<feature type="domain" description="RNase H type-1" evidence="1">
    <location>
        <begin position="38"/>
        <end position="106"/>
    </location>
</feature>
<dbReference type="Pfam" id="PF13456">
    <property type="entry name" value="RVT_3"/>
    <property type="match status" value="1"/>
</dbReference>
<dbReference type="Gramene" id="QL04p064642:mrna">
    <property type="protein sequence ID" value="QL04p064642:mrna"/>
    <property type="gene ID" value="QL04p064642"/>
</dbReference>
<proteinExistence type="predicted"/>
<dbReference type="AlphaFoldDB" id="A0A7N2R3H6"/>
<dbReference type="InterPro" id="IPR044730">
    <property type="entry name" value="RNase_H-like_dom_plant"/>
</dbReference>
<sequence>MALILKKIWSDRNLALHNSSTITCHLPSMPFTEDAAISTSHACLAAVTRDHHGVPIKILARITKVASPLLAESEALLWAVQLAIREGWNHVIFEGDAKSCFDAVNSCELP</sequence>
<organism evidence="2 3">
    <name type="scientific">Quercus lobata</name>
    <name type="common">Valley oak</name>
    <dbReference type="NCBI Taxonomy" id="97700"/>
    <lineage>
        <taxon>Eukaryota</taxon>
        <taxon>Viridiplantae</taxon>
        <taxon>Streptophyta</taxon>
        <taxon>Embryophyta</taxon>
        <taxon>Tracheophyta</taxon>
        <taxon>Spermatophyta</taxon>
        <taxon>Magnoliopsida</taxon>
        <taxon>eudicotyledons</taxon>
        <taxon>Gunneridae</taxon>
        <taxon>Pentapetalae</taxon>
        <taxon>rosids</taxon>
        <taxon>fabids</taxon>
        <taxon>Fagales</taxon>
        <taxon>Fagaceae</taxon>
        <taxon>Quercus</taxon>
    </lineage>
</organism>
<evidence type="ECO:0000313" key="2">
    <source>
        <dbReference type="EnsemblPlants" id="QL04p064642:mrna"/>
    </source>
</evidence>
<dbReference type="PANTHER" id="PTHR47074:SF11">
    <property type="entry name" value="REVERSE TRANSCRIPTASE-LIKE PROTEIN"/>
    <property type="match status" value="1"/>
</dbReference>
<name>A0A7N2R3H6_QUELO</name>
<keyword evidence="3" id="KW-1185">Reference proteome</keyword>
<dbReference type="GO" id="GO:0003676">
    <property type="term" value="F:nucleic acid binding"/>
    <property type="evidence" value="ECO:0007669"/>
    <property type="project" value="InterPro"/>
</dbReference>
<dbReference type="InterPro" id="IPR002156">
    <property type="entry name" value="RNaseH_domain"/>
</dbReference>
<reference evidence="2" key="2">
    <citation type="submission" date="2021-01" db="UniProtKB">
        <authorList>
            <consortium name="EnsemblPlants"/>
        </authorList>
    </citation>
    <scope>IDENTIFICATION</scope>
</reference>